<dbReference type="OrthoDB" id="380919at2759"/>
<evidence type="ECO:0000313" key="2">
    <source>
        <dbReference type="Proteomes" id="UP000183832"/>
    </source>
</evidence>
<organism evidence="1 2">
    <name type="scientific">Clunio marinus</name>
    <dbReference type="NCBI Taxonomy" id="568069"/>
    <lineage>
        <taxon>Eukaryota</taxon>
        <taxon>Metazoa</taxon>
        <taxon>Ecdysozoa</taxon>
        <taxon>Arthropoda</taxon>
        <taxon>Hexapoda</taxon>
        <taxon>Insecta</taxon>
        <taxon>Pterygota</taxon>
        <taxon>Neoptera</taxon>
        <taxon>Endopterygota</taxon>
        <taxon>Diptera</taxon>
        <taxon>Nematocera</taxon>
        <taxon>Chironomoidea</taxon>
        <taxon>Chironomidae</taxon>
        <taxon>Clunio</taxon>
    </lineage>
</organism>
<evidence type="ECO:0000313" key="1">
    <source>
        <dbReference type="EMBL" id="CRK99424.1"/>
    </source>
</evidence>
<dbReference type="Proteomes" id="UP000183832">
    <property type="component" value="Unassembled WGS sequence"/>
</dbReference>
<accession>A0A1J1IGU3</accession>
<sequence length="92" mass="10490">MSSIIACSISKLVMLGLKRTLSSYLRLDGIKRRRNVNSNQIETESPGSQCGITKQIANKSVCQNEQYLCWKTRRNTIYVCIIELSLDFAKFI</sequence>
<gene>
    <name evidence="1" type="ORF">CLUMA_CG012727</name>
</gene>
<reference evidence="1 2" key="1">
    <citation type="submission" date="2015-04" db="EMBL/GenBank/DDBJ databases">
        <authorList>
            <person name="Syromyatnikov M.Y."/>
            <person name="Popov V.N."/>
        </authorList>
    </citation>
    <scope>NUCLEOTIDE SEQUENCE [LARGE SCALE GENOMIC DNA]</scope>
</reference>
<name>A0A1J1IGU3_9DIPT</name>
<protein>
    <submittedName>
        <fullName evidence="1">CLUMA_CG012727, isoform A</fullName>
    </submittedName>
</protein>
<keyword evidence="2" id="KW-1185">Reference proteome</keyword>
<dbReference type="AlphaFoldDB" id="A0A1J1IGU3"/>
<proteinExistence type="predicted"/>
<dbReference type="EMBL" id="CVRI01000050">
    <property type="protein sequence ID" value="CRK99424.1"/>
    <property type="molecule type" value="Genomic_DNA"/>
</dbReference>